<evidence type="ECO:0000256" key="1">
    <source>
        <dbReference type="ARBA" id="ARBA00005964"/>
    </source>
</evidence>
<reference evidence="6 7" key="1">
    <citation type="submission" date="2018-03" db="EMBL/GenBank/DDBJ databases">
        <title>Bacteriophage NCPPB3778 and a type I-E CRISPR drive the evolution of the US Biological Select Agent, Rathayibacter toxicus.</title>
        <authorList>
            <person name="Davis E.W.II."/>
            <person name="Tabima J.F."/>
            <person name="Weisberg A.J."/>
            <person name="Dantas Lopes L."/>
            <person name="Wiseman M.S."/>
            <person name="Wiseman M.S."/>
            <person name="Pupko T."/>
            <person name="Belcher M.S."/>
            <person name="Sechler A.J."/>
            <person name="Tancos M.A."/>
            <person name="Schroeder B.K."/>
            <person name="Murray T.D."/>
            <person name="Luster D.G."/>
            <person name="Schneider W.L."/>
            <person name="Rogers E."/>
            <person name="Andreote F.D."/>
            <person name="Grunwald N.J."/>
            <person name="Putnam M.L."/>
            <person name="Chang J.H."/>
        </authorList>
    </citation>
    <scope>NUCLEOTIDE SEQUENCE [LARGE SCALE GENOMIC DNA]</scope>
    <source>
        <strain evidence="6 7">NCCPB 2253</strain>
    </source>
</reference>
<feature type="compositionally biased region" description="Basic residues" evidence="4">
    <location>
        <begin position="28"/>
        <end position="57"/>
    </location>
</feature>
<dbReference type="InterPro" id="IPR002018">
    <property type="entry name" value="CarbesteraseB"/>
</dbReference>
<dbReference type="PROSITE" id="PS00122">
    <property type="entry name" value="CARBOXYLESTERASE_B_1"/>
    <property type="match status" value="1"/>
</dbReference>
<dbReference type="Pfam" id="PF00135">
    <property type="entry name" value="COesterase"/>
    <property type="match status" value="1"/>
</dbReference>
<dbReference type="Gene3D" id="3.40.50.1820">
    <property type="entry name" value="alpha/beta hydrolase"/>
    <property type="match status" value="1"/>
</dbReference>
<dbReference type="SUPFAM" id="SSF53474">
    <property type="entry name" value="alpha/beta-Hydrolases"/>
    <property type="match status" value="1"/>
</dbReference>
<gene>
    <name evidence="6" type="ORF">C7V51_14040</name>
</gene>
<keyword evidence="2 3" id="KW-0378">Hydrolase</keyword>
<dbReference type="InterPro" id="IPR050309">
    <property type="entry name" value="Type-B_Carboxylest/Lipase"/>
</dbReference>
<comment type="similarity">
    <text evidence="1 3">Belongs to the type-B carboxylesterase/lipase family.</text>
</comment>
<evidence type="ECO:0000256" key="2">
    <source>
        <dbReference type="ARBA" id="ARBA00022801"/>
    </source>
</evidence>
<protein>
    <recommendedName>
        <fullName evidence="3">Carboxylic ester hydrolase</fullName>
        <ecNumber evidence="3">3.1.1.-</ecNumber>
    </recommendedName>
</protein>
<dbReference type="AlphaFoldDB" id="A0AAD1EN72"/>
<dbReference type="InterPro" id="IPR019826">
    <property type="entry name" value="Carboxylesterase_B_AS"/>
</dbReference>
<evidence type="ECO:0000313" key="7">
    <source>
        <dbReference type="Proteomes" id="UP000283946"/>
    </source>
</evidence>
<dbReference type="EMBL" id="CP028130">
    <property type="protein sequence ID" value="AZZ56866.1"/>
    <property type="molecule type" value="Genomic_DNA"/>
</dbReference>
<dbReference type="GO" id="GO:0016787">
    <property type="term" value="F:hydrolase activity"/>
    <property type="evidence" value="ECO:0007669"/>
    <property type="project" value="UniProtKB-KW"/>
</dbReference>
<evidence type="ECO:0000256" key="3">
    <source>
        <dbReference type="RuleBase" id="RU361235"/>
    </source>
</evidence>
<name>A0AAD1EN72_9MICO</name>
<dbReference type="Proteomes" id="UP000283946">
    <property type="component" value="Chromosome"/>
</dbReference>
<evidence type="ECO:0000256" key="4">
    <source>
        <dbReference type="SAM" id="MobiDB-lite"/>
    </source>
</evidence>
<evidence type="ECO:0000259" key="5">
    <source>
        <dbReference type="Pfam" id="PF00135"/>
    </source>
</evidence>
<dbReference type="InterPro" id="IPR029058">
    <property type="entry name" value="AB_hydrolase_fold"/>
</dbReference>
<feature type="region of interest" description="Disordered" evidence="4">
    <location>
        <begin position="1"/>
        <end position="72"/>
    </location>
</feature>
<feature type="compositionally biased region" description="Low complexity" evidence="4">
    <location>
        <begin position="8"/>
        <end position="18"/>
    </location>
</feature>
<proteinExistence type="inferred from homology"/>
<sequence>MWRMARGAPRTPSTRAPSRPAPPPARWRSSRHRSPGHRAPAGRHGRRRSARTRRPRRPSSADPATTRERSASWMTPLFLDASQSLHPQRGNPFRCPPHPRLFSVSPAARCQLGTREAEENVLKRHIAARGRGWGLLSWAGRGESRVSVVAAVCEVAVGGGRLRGRRVSTPDGDAVAFLGVPYAGEAPRFQAAPPVERWSGVRDARESGPSAPQTAGGSEQGCLTVNVWAPAGAEGRPVLVWVHGGLHVAGSNAEPFCDGARFAARTGTVVVAVNYRLGSLGFLTLDHVLGDEVRDSANLGLHDVIAALAWVRAEIAAFGGDPDRVTLAGQSAGATAVAMLLAAPAAEGLFGRAVLQSASPERIGSREYGEAVTTELLELLGAAPEQLLNLPWQRLVEAQGRLLARRSAAGPNTEAVFRPSLDGRLLTRDPVSAVAAGASRTVDLIVTTNVNESSGAVDLTAPDTSALRAMLERHLDVLLPEWAGSRAVAYREALAAELGREASDAQALEACVTDEIYRQPSQRLLDARISAPGSTRAALFTWRLNDSRGATHSLELPFLFRHLDDSAAACAALGPAAPWSLSDEIGSRWAAFAATGDPGADWPEYGSARDTLVLGTSVHCARAPREHLRRLVARARTS</sequence>
<accession>A0AAD1EN72</accession>
<feature type="domain" description="Carboxylesterase type B" evidence="5">
    <location>
        <begin position="155"/>
        <end position="613"/>
    </location>
</feature>
<evidence type="ECO:0000313" key="6">
    <source>
        <dbReference type="EMBL" id="AZZ56866.1"/>
    </source>
</evidence>
<organism evidence="6 7">
    <name type="scientific">Rathayibacter iranicus</name>
    <dbReference type="NCBI Taxonomy" id="59737"/>
    <lineage>
        <taxon>Bacteria</taxon>
        <taxon>Bacillati</taxon>
        <taxon>Actinomycetota</taxon>
        <taxon>Actinomycetes</taxon>
        <taxon>Micrococcales</taxon>
        <taxon>Microbacteriaceae</taxon>
        <taxon>Rathayibacter</taxon>
    </lineage>
</organism>
<dbReference type="PANTHER" id="PTHR11559">
    <property type="entry name" value="CARBOXYLESTERASE"/>
    <property type="match status" value="1"/>
</dbReference>
<dbReference type="KEGG" id="ria:C7V51_14040"/>
<dbReference type="EC" id="3.1.1.-" evidence="3"/>